<comment type="caution">
    <text evidence="2">The sequence shown here is derived from an EMBL/GenBank/DDBJ whole genome shotgun (WGS) entry which is preliminary data.</text>
</comment>
<feature type="region of interest" description="Disordered" evidence="1">
    <location>
        <begin position="1"/>
        <end position="26"/>
    </location>
</feature>
<dbReference type="Proteomes" id="UP001207654">
    <property type="component" value="Unassembled WGS sequence"/>
</dbReference>
<sequence>METWADTSPAAGIPLRSGRGVARQQGVPEMKARVLDMSSTSGITADG</sequence>
<name>A0ABT4A5P3_9BACT</name>
<dbReference type="EMBL" id="JAPNKA010000001">
    <property type="protein sequence ID" value="MCY1076953.1"/>
    <property type="molecule type" value="Genomic_DNA"/>
</dbReference>
<keyword evidence="3" id="KW-1185">Reference proteome</keyword>
<evidence type="ECO:0000313" key="3">
    <source>
        <dbReference type="Proteomes" id="UP001207654"/>
    </source>
</evidence>
<evidence type="ECO:0000256" key="1">
    <source>
        <dbReference type="SAM" id="MobiDB-lite"/>
    </source>
</evidence>
<reference evidence="2 3" key="1">
    <citation type="submission" date="2022-11" db="EMBL/GenBank/DDBJ databases">
        <title>Minimal conservation of predation-associated metabolite biosynthetic gene clusters underscores biosynthetic potential of Myxococcota including descriptions for ten novel species: Archangium lansinium sp. nov., Myxococcus landrumus sp. nov., Nannocystis bai.</title>
        <authorList>
            <person name="Ahearne A."/>
            <person name="Stevens C."/>
            <person name="Phillips K."/>
        </authorList>
    </citation>
    <scope>NUCLEOTIDE SEQUENCE [LARGE SCALE GENOMIC DNA]</scope>
    <source>
        <strain evidence="2 3">MIWBW</strain>
    </source>
</reference>
<dbReference type="RefSeq" id="WP_267535808.1">
    <property type="nucleotide sequence ID" value="NZ_JAPNKA010000001.1"/>
</dbReference>
<organism evidence="2 3">
    <name type="scientific">Archangium lansingense</name>
    <dbReference type="NCBI Taxonomy" id="2995310"/>
    <lineage>
        <taxon>Bacteria</taxon>
        <taxon>Pseudomonadati</taxon>
        <taxon>Myxococcota</taxon>
        <taxon>Myxococcia</taxon>
        <taxon>Myxococcales</taxon>
        <taxon>Cystobacterineae</taxon>
        <taxon>Archangiaceae</taxon>
        <taxon>Archangium</taxon>
    </lineage>
</organism>
<gene>
    <name evidence="2" type="ORF">OV287_20950</name>
</gene>
<accession>A0ABT4A5P3</accession>
<proteinExistence type="predicted"/>
<evidence type="ECO:0000313" key="2">
    <source>
        <dbReference type="EMBL" id="MCY1076953.1"/>
    </source>
</evidence>
<protein>
    <submittedName>
        <fullName evidence="2">Uncharacterized protein</fullName>
    </submittedName>
</protein>